<dbReference type="InParanoid" id="Q7KWV5"/>
<reference evidence="1 2" key="1">
    <citation type="journal article" date="2005" name="Nature">
        <title>The genome of the social amoeba Dictyostelium discoideum.</title>
        <authorList>
            <consortium name="The Dictyostelium discoideum Sequencing Consortium"/>
            <person name="Eichinger L."/>
            <person name="Pachebat J.A."/>
            <person name="Glockner G."/>
            <person name="Rajandream M.A."/>
            <person name="Sucgang R."/>
            <person name="Berriman M."/>
            <person name="Song J."/>
            <person name="Olsen R."/>
            <person name="Szafranski K."/>
            <person name="Xu Q."/>
            <person name="Tunggal B."/>
            <person name="Kummerfeld S."/>
            <person name="Madera M."/>
            <person name="Konfortov B.A."/>
            <person name="Rivero F."/>
            <person name="Bankier A.T."/>
            <person name="Lehmann R."/>
            <person name="Hamlin N."/>
            <person name="Davies R."/>
            <person name="Gaudet P."/>
            <person name="Fey P."/>
            <person name="Pilcher K."/>
            <person name="Chen G."/>
            <person name="Saunders D."/>
            <person name="Sodergren E."/>
            <person name="Davis P."/>
            <person name="Kerhornou A."/>
            <person name="Nie X."/>
            <person name="Hall N."/>
            <person name="Anjard C."/>
            <person name="Hemphill L."/>
            <person name="Bason N."/>
            <person name="Farbrother P."/>
            <person name="Desany B."/>
            <person name="Just E."/>
            <person name="Morio T."/>
            <person name="Rost R."/>
            <person name="Churcher C."/>
            <person name="Cooper J."/>
            <person name="Haydock S."/>
            <person name="van Driessche N."/>
            <person name="Cronin A."/>
            <person name="Goodhead I."/>
            <person name="Muzny D."/>
            <person name="Mourier T."/>
            <person name="Pain A."/>
            <person name="Lu M."/>
            <person name="Harper D."/>
            <person name="Lindsay R."/>
            <person name="Hauser H."/>
            <person name="James K."/>
            <person name="Quiles M."/>
            <person name="Madan Babu M."/>
            <person name="Saito T."/>
            <person name="Buchrieser C."/>
            <person name="Wardroper A."/>
            <person name="Felder M."/>
            <person name="Thangavelu M."/>
            <person name="Johnson D."/>
            <person name="Knights A."/>
            <person name="Loulseged H."/>
            <person name="Mungall K."/>
            <person name="Oliver K."/>
            <person name="Price C."/>
            <person name="Quail M.A."/>
            <person name="Urushihara H."/>
            <person name="Hernandez J."/>
            <person name="Rabbinowitsch E."/>
            <person name="Steffen D."/>
            <person name="Sanders M."/>
            <person name="Ma J."/>
            <person name="Kohara Y."/>
            <person name="Sharp S."/>
            <person name="Simmonds M."/>
            <person name="Spiegler S."/>
            <person name="Tivey A."/>
            <person name="Sugano S."/>
            <person name="White B."/>
            <person name="Walker D."/>
            <person name="Woodward J."/>
            <person name="Winckler T."/>
            <person name="Tanaka Y."/>
            <person name="Shaulsky G."/>
            <person name="Schleicher M."/>
            <person name="Weinstock G."/>
            <person name="Rosenthal A."/>
            <person name="Cox E.C."/>
            <person name="Chisholm R.L."/>
            <person name="Gibbs R."/>
            <person name="Loomis W.F."/>
            <person name="Platzer M."/>
            <person name="Kay R.R."/>
            <person name="Williams J."/>
            <person name="Dear P.H."/>
            <person name="Noegel A.A."/>
            <person name="Barrell B."/>
            <person name="Kuspa A."/>
        </authorList>
    </citation>
    <scope>NUCLEOTIDE SEQUENCE [LARGE SCALE GENOMIC DNA]</scope>
    <source>
        <strain evidence="1 2">AX4</strain>
    </source>
</reference>
<dbReference type="AlphaFoldDB" id="Q7KWV5"/>
<dbReference type="RefSeq" id="XP_645100.1">
    <property type="nucleotide sequence ID" value="XM_640008.1"/>
</dbReference>
<evidence type="ECO:0000313" key="1">
    <source>
        <dbReference type="EMBL" id="EAL71169.1"/>
    </source>
</evidence>
<comment type="caution">
    <text evidence="1">The sequence shown here is derived from an EMBL/GenBank/DDBJ whole genome shotgun (WGS) entry which is preliminary data.</text>
</comment>
<organism evidence="1 2">
    <name type="scientific">Dictyostelium discoideum</name>
    <name type="common">Social amoeba</name>
    <dbReference type="NCBI Taxonomy" id="44689"/>
    <lineage>
        <taxon>Eukaryota</taxon>
        <taxon>Amoebozoa</taxon>
        <taxon>Evosea</taxon>
        <taxon>Eumycetozoa</taxon>
        <taxon>Dictyostelia</taxon>
        <taxon>Dictyosteliales</taxon>
        <taxon>Dictyosteliaceae</taxon>
        <taxon>Dictyostelium</taxon>
    </lineage>
</organism>
<name>Q7KWV5_DICDI</name>
<dbReference type="HOGENOM" id="CLU_795523_0_0_1"/>
<dbReference type="PANTHER" id="PTHR32423">
    <property type="entry name" value="SAP DOMAIN-CONTAINING PROTEIN-RELATED"/>
    <property type="match status" value="1"/>
</dbReference>
<dbReference type="VEuPathDB" id="AmoebaDB:DDB_G0272490"/>
<dbReference type="KEGG" id="ddi:DDB_G0272490"/>
<dbReference type="PANTHER" id="PTHR32423:SF24">
    <property type="entry name" value="CCZ1_INTU_HSP4 FIRST LONGIN DOMAIN-CONTAINING PROTEIN-RELATED"/>
    <property type="match status" value="1"/>
</dbReference>
<evidence type="ECO:0008006" key="3">
    <source>
        <dbReference type="Google" id="ProtNLM"/>
    </source>
</evidence>
<evidence type="ECO:0000313" key="2">
    <source>
        <dbReference type="Proteomes" id="UP000002195"/>
    </source>
</evidence>
<proteinExistence type="predicted"/>
<protein>
    <recommendedName>
        <fullName evidence="3">F-box domain-containing protein</fullName>
    </recommendedName>
</protein>
<sequence>MDSEEHINKKLKIDDIKEENNNNKKLQNYICKNIVELLINYLLKSKKKRSNSNNNSFERFEKKQFILYLDEIITLSLVSKKWFKIISDFISNGIIEQKIIDYWFSDEGDDATTLHRGEDATTLHRGEDAMKSNKYYSLIKIDATTIDDFFSSKYYYIENFQGAKFNPVTTTDDEPKKFINNNNKTFKRIKNDDEPNKFINNNNKTFKRIENDEIKILLQITDRLNESVKVDLLYQSIDEEYLIPIEKNDNIIVENLKLEGVDTEYSSTLSNIFNFQPKHIKYNPNGVYCQDSYFHMDYLELFNPDNLEISASPTLPLSTNRTESIKINTTDHVEPFHLHNLESFPNLNS</sequence>
<accession>Q7KWV5</accession>
<dbReference type="EMBL" id="AAFI02000008">
    <property type="protein sequence ID" value="EAL71169.1"/>
    <property type="molecule type" value="Genomic_DNA"/>
</dbReference>
<dbReference type="PaxDb" id="44689-DDB0168837"/>
<dbReference type="Proteomes" id="UP000002195">
    <property type="component" value="Unassembled WGS sequence"/>
</dbReference>
<dbReference type="GeneID" id="8618494"/>
<gene>
    <name evidence="1" type="ORF">DDB_G0272490</name>
</gene>
<keyword evidence="2" id="KW-1185">Reference proteome</keyword>
<accession>Q559K6</accession>